<dbReference type="EMBL" id="BAABIC010000028">
    <property type="protein sequence ID" value="GAA4709526.1"/>
    <property type="molecule type" value="Genomic_DNA"/>
</dbReference>
<reference evidence="3" key="1">
    <citation type="journal article" date="2019" name="Int. J. Syst. Evol. Microbiol.">
        <title>The Global Catalogue of Microorganisms (GCM) 10K type strain sequencing project: providing services to taxonomists for standard genome sequencing and annotation.</title>
        <authorList>
            <consortium name="The Broad Institute Genomics Platform"/>
            <consortium name="The Broad Institute Genome Sequencing Center for Infectious Disease"/>
            <person name="Wu L."/>
            <person name="Ma J."/>
        </authorList>
    </citation>
    <scope>NUCLEOTIDE SEQUENCE [LARGE SCALE GENOMIC DNA]</scope>
    <source>
        <strain evidence="3">JCM 18055</strain>
    </source>
</reference>
<dbReference type="PANTHER" id="PTHR47572">
    <property type="entry name" value="LIPOPROTEIN-RELATED"/>
    <property type="match status" value="1"/>
</dbReference>
<keyword evidence="3" id="KW-1185">Reference proteome</keyword>
<sequence length="282" mass="28625">MSMRTLAAGIGFTEGPVWTADHRLLVVAMSRGLVVEIDLDGGVLGTVEVGGGPNGLAEGPDGAIWVAQNGAALRPSRSTRPAPAGLQRLDAGRVVDVPVPGALAPNDLATGPDGRIWFTDPGLPGSTGHGRLCAHDPVTGTTSVLLDGLAFPNGLALGPEGDVLHLAHTDDGVVTRQRWTGERLVPAGTPAVLPAGGPDGLALDADGRLYAAAPDADAVFVFEPDGRPAGDIRFPEPTFPTNLCFAGPGLDALVVTGAKGGRVVLVELPRRTRGLSLHAGAA</sequence>
<evidence type="ECO:0000313" key="2">
    <source>
        <dbReference type="EMBL" id="GAA4709526.1"/>
    </source>
</evidence>
<dbReference type="InterPro" id="IPR005511">
    <property type="entry name" value="SMP-30"/>
</dbReference>
<name>A0ABP8XLX0_9PSEU</name>
<dbReference type="Pfam" id="PF08450">
    <property type="entry name" value="SGL"/>
    <property type="match status" value="1"/>
</dbReference>
<dbReference type="Gene3D" id="2.120.10.30">
    <property type="entry name" value="TolB, C-terminal domain"/>
    <property type="match status" value="1"/>
</dbReference>
<proteinExistence type="predicted"/>
<dbReference type="SUPFAM" id="SSF63829">
    <property type="entry name" value="Calcium-dependent phosphotriesterase"/>
    <property type="match status" value="1"/>
</dbReference>
<dbReference type="PRINTS" id="PR01790">
    <property type="entry name" value="SMP30FAMILY"/>
</dbReference>
<comment type="caution">
    <text evidence="2">The sequence shown here is derived from an EMBL/GenBank/DDBJ whole genome shotgun (WGS) entry which is preliminary data.</text>
</comment>
<dbReference type="RefSeq" id="WP_345384050.1">
    <property type="nucleotide sequence ID" value="NZ_BAABIC010000028.1"/>
</dbReference>
<evidence type="ECO:0000313" key="3">
    <source>
        <dbReference type="Proteomes" id="UP001500325"/>
    </source>
</evidence>
<organism evidence="2 3">
    <name type="scientific">Pseudonocardia yuanmonensis</name>
    <dbReference type="NCBI Taxonomy" id="1095914"/>
    <lineage>
        <taxon>Bacteria</taxon>
        <taxon>Bacillati</taxon>
        <taxon>Actinomycetota</taxon>
        <taxon>Actinomycetes</taxon>
        <taxon>Pseudonocardiales</taxon>
        <taxon>Pseudonocardiaceae</taxon>
        <taxon>Pseudonocardia</taxon>
    </lineage>
</organism>
<dbReference type="InterPro" id="IPR011042">
    <property type="entry name" value="6-blade_b-propeller_TolB-like"/>
</dbReference>
<gene>
    <name evidence="2" type="ORF">GCM10023215_58920</name>
</gene>
<dbReference type="PANTHER" id="PTHR47572:SF5">
    <property type="entry name" value="BLR2277 PROTEIN"/>
    <property type="match status" value="1"/>
</dbReference>
<accession>A0ABP8XLX0</accession>
<dbReference type="InterPro" id="IPR051262">
    <property type="entry name" value="SMP-30/CGR1_Lactonase"/>
</dbReference>
<evidence type="ECO:0000259" key="1">
    <source>
        <dbReference type="Pfam" id="PF08450"/>
    </source>
</evidence>
<feature type="domain" description="SMP-30/Gluconolactonase/LRE-like region" evidence="1">
    <location>
        <begin position="12"/>
        <end position="258"/>
    </location>
</feature>
<protein>
    <submittedName>
        <fullName evidence="2">SMP-30/gluconolactonase/LRE family protein</fullName>
    </submittedName>
</protein>
<dbReference type="InterPro" id="IPR013658">
    <property type="entry name" value="SGL"/>
</dbReference>
<dbReference type="Proteomes" id="UP001500325">
    <property type="component" value="Unassembled WGS sequence"/>
</dbReference>